<organism evidence="2 3">
    <name type="scientific">Lentilactobacillus rapi DSM 19907 = JCM 15042</name>
    <dbReference type="NCBI Taxonomy" id="1423795"/>
    <lineage>
        <taxon>Bacteria</taxon>
        <taxon>Bacillati</taxon>
        <taxon>Bacillota</taxon>
        <taxon>Bacilli</taxon>
        <taxon>Lactobacillales</taxon>
        <taxon>Lactobacillaceae</taxon>
        <taxon>Lentilactobacillus</taxon>
    </lineage>
</organism>
<accession>A0ABR5PES5</accession>
<evidence type="ECO:0000313" key="3">
    <source>
        <dbReference type="Proteomes" id="UP000051977"/>
    </source>
</evidence>
<keyword evidence="1" id="KW-0812">Transmembrane</keyword>
<feature type="transmembrane region" description="Helical" evidence="1">
    <location>
        <begin position="51"/>
        <end position="70"/>
    </location>
</feature>
<evidence type="ECO:0000256" key="1">
    <source>
        <dbReference type="SAM" id="Phobius"/>
    </source>
</evidence>
<keyword evidence="3" id="KW-1185">Reference proteome</keyword>
<feature type="transmembrane region" description="Helical" evidence="1">
    <location>
        <begin position="320"/>
        <end position="338"/>
    </location>
</feature>
<protein>
    <recommendedName>
        <fullName evidence="4">Permease</fullName>
    </recommendedName>
</protein>
<feature type="transmembrane region" description="Helical" evidence="1">
    <location>
        <begin position="294"/>
        <end position="313"/>
    </location>
</feature>
<sequence length="383" mass="42786">MLEEKNFLQLPKQLKEHLGIKSGNNVEVTITQDGLIVKSPQKPTEIHERRVSTIILIILMTIAFLGYFIVRKIHYIPLTGNESVATLSLGLTTLSGLISFSTSFILLKHKKAAVVQAVSWRNFPTVALAGALISFMLMAGLFWIAGNLFKGATFDLATSTAIFAMITLIETQTMANLVPRLSSRLLTNTFIAVIVSGMVLAMMSNQNLYWWKRNLSFLGTTNAKSAWEFNLTLIFSGLILIALIDYLFVSLKRVFPKNKQLLILRVLLTLLAVDLASVGVFPNNVQLHLLHGKVAGYLVYLVLALIIGIRWLLPNVSPDFLHLSWLIAGALLAGEILFQVVGYLSLTAFEILAFMLAFTWLVMLFERLNDYLEPIQTRNYVVK</sequence>
<dbReference type="Proteomes" id="UP000051977">
    <property type="component" value="Unassembled WGS sequence"/>
</dbReference>
<feature type="transmembrane region" description="Helical" evidence="1">
    <location>
        <begin position="231"/>
        <end position="249"/>
    </location>
</feature>
<feature type="transmembrane region" description="Helical" evidence="1">
    <location>
        <begin position="344"/>
        <end position="365"/>
    </location>
</feature>
<feature type="transmembrane region" description="Helical" evidence="1">
    <location>
        <begin position="126"/>
        <end position="145"/>
    </location>
</feature>
<evidence type="ECO:0000313" key="2">
    <source>
        <dbReference type="EMBL" id="KRL17586.1"/>
    </source>
</evidence>
<gene>
    <name evidence="2" type="ORF">FD12_GL001717</name>
</gene>
<feature type="transmembrane region" description="Helical" evidence="1">
    <location>
        <begin position="261"/>
        <end position="282"/>
    </location>
</feature>
<keyword evidence="1" id="KW-1133">Transmembrane helix</keyword>
<feature type="transmembrane region" description="Helical" evidence="1">
    <location>
        <begin position="151"/>
        <end position="169"/>
    </location>
</feature>
<proteinExistence type="predicted"/>
<feature type="transmembrane region" description="Helical" evidence="1">
    <location>
        <begin position="85"/>
        <end position="106"/>
    </location>
</feature>
<evidence type="ECO:0008006" key="4">
    <source>
        <dbReference type="Google" id="ProtNLM"/>
    </source>
</evidence>
<comment type="caution">
    <text evidence="2">The sequence shown here is derived from an EMBL/GenBank/DDBJ whole genome shotgun (WGS) entry which is preliminary data.</text>
</comment>
<feature type="transmembrane region" description="Helical" evidence="1">
    <location>
        <begin position="190"/>
        <end position="211"/>
    </location>
</feature>
<keyword evidence="1" id="KW-0472">Membrane</keyword>
<reference evidence="2 3" key="1">
    <citation type="journal article" date="2015" name="Genome Announc.">
        <title>Expanding the biotechnology potential of lactobacilli through comparative genomics of 213 strains and associated genera.</title>
        <authorList>
            <person name="Sun Z."/>
            <person name="Harris H.M."/>
            <person name="McCann A."/>
            <person name="Guo C."/>
            <person name="Argimon S."/>
            <person name="Zhang W."/>
            <person name="Yang X."/>
            <person name="Jeffery I.B."/>
            <person name="Cooney J.C."/>
            <person name="Kagawa T.F."/>
            <person name="Liu W."/>
            <person name="Song Y."/>
            <person name="Salvetti E."/>
            <person name="Wrobel A."/>
            <person name="Rasinkangas P."/>
            <person name="Parkhill J."/>
            <person name="Rea M.C."/>
            <person name="O'Sullivan O."/>
            <person name="Ritari J."/>
            <person name="Douillard F.P."/>
            <person name="Paul Ross R."/>
            <person name="Yang R."/>
            <person name="Briner A.E."/>
            <person name="Felis G.E."/>
            <person name="de Vos W.M."/>
            <person name="Barrangou R."/>
            <person name="Klaenhammer T.R."/>
            <person name="Caufield P.W."/>
            <person name="Cui Y."/>
            <person name="Zhang H."/>
            <person name="O'Toole P.W."/>
        </authorList>
    </citation>
    <scope>NUCLEOTIDE SEQUENCE [LARGE SCALE GENOMIC DNA]</scope>
    <source>
        <strain evidence="2 3">DSM 19907</strain>
    </source>
</reference>
<dbReference type="EMBL" id="AZEI01000022">
    <property type="protein sequence ID" value="KRL17586.1"/>
    <property type="molecule type" value="Genomic_DNA"/>
</dbReference>
<name>A0ABR5PES5_9LACO</name>